<evidence type="ECO:0000313" key="6">
    <source>
        <dbReference type="Proteomes" id="UP000235965"/>
    </source>
</evidence>
<dbReference type="AlphaFoldDB" id="A0A2J7RPN2"/>
<sequence>MYFFVHEDNIEFEKQENGSQMRLPSGEGSGVKGMFLWNQAMFVISQLLTAGLLHINELDPIRRYLPSYNRPRTAGRYSAFQQGTATDLVVQIVLIAESMRLQAMMATYGIQTQTPHEVEPVQIWSSRELVKVYKQLGVNSKLNLNGRPVRPIGALGTSKVYRVCGMTVLCYPLIFEVSEFYLYRDMALLIDDIKTELQFVGRYWRLSGRPTVCLLIREEHMRDPQFKEMLDLLAMLKKGYCDGMKVRIGRLQNLISSSCIEHLDFMNTVDTSEMTFQQFRQLEHEYIGYQSLTDVPRALQYTEDPKTFQALENKPLHELLDTLRNTEGVYARCQLYGMLLKREGLKYEFNGLTVEDHLKNLYHHAGCLRYWVAVRYCSSLLHHTVDSISPFITTVLVNGKQLTVGVIGHQETVFDKPMTPAEIQSVMYSTIQPYDIIQAVLQQEVVLYCGRLIATNPEMFKGILKIRVGWVLEAMKLYLQMTSDSKPLESHSPYQVRQLLHKVLSVREWATQESLTPLQRRRLEGCLCRVPIHFYVQVWDVMSRTPQGITVQGSHLPQHPTLSNMTQSELNFALLVEEMLNHIQKPEYRQTVVELLCIVSTILTRNPELTFQNQLDLDHLVKEAFLLYCKDNKTEKLDDLTPFFSTHYSMTTGYLARAVVNNVLQGGQLATGSGSDNDIGQEEPCRIS</sequence>
<evidence type="ECO:0000259" key="3">
    <source>
        <dbReference type="Pfam" id="PF00723"/>
    </source>
</evidence>
<comment type="subcellular location">
    <subcellularLocation>
        <location evidence="2">Cell membrane</location>
        <topology evidence="2">Lipid-anchor</topology>
        <orientation evidence="2">Cytoplasmic side</orientation>
    </subcellularLocation>
</comment>
<keyword evidence="2" id="KW-0112">Calmodulin-binding</keyword>
<dbReference type="GO" id="GO:0005964">
    <property type="term" value="C:phosphorylase kinase complex"/>
    <property type="evidence" value="ECO:0007669"/>
    <property type="project" value="TreeGrafter"/>
</dbReference>
<evidence type="ECO:0000259" key="4">
    <source>
        <dbReference type="Pfam" id="PF19292"/>
    </source>
</evidence>
<comment type="function">
    <text evidence="2">Phosphorylase b kinase catalyzes the phosphorylation of serine in certain substrates, including troponin I.</text>
</comment>
<evidence type="ECO:0000256" key="2">
    <source>
        <dbReference type="RuleBase" id="RU364123"/>
    </source>
</evidence>
<dbReference type="GO" id="GO:0005516">
    <property type="term" value="F:calmodulin binding"/>
    <property type="evidence" value="ECO:0007669"/>
    <property type="project" value="UniProtKB-KW"/>
</dbReference>
<dbReference type="EMBL" id="NEVH01001358">
    <property type="protein sequence ID" value="PNF42779.1"/>
    <property type="molecule type" value="Genomic_DNA"/>
</dbReference>
<keyword evidence="2" id="KW-0472">Membrane</keyword>
<organism evidence="5 6">
    <name type="scientific">Cryptotermes secundus</name>
    <dbReference type="NCBI Taxonomy" id="105785"/>
    <lineage>
        <taxon>Eukaryota</taxon>
        <taxon>Metazoa</taxon>
        <taxon>Ecdysozoa</taxon>
        <taxon>Arthropoda</taxon>
        <taxon>Hexapoda</taxon>
        <taxon>Insecta</taxon>
        <taxon>Pterygota</taxon>
        <taxon>Neoptera</taxon>
        <taxon>Polyneoptera</taxon>
        <taxon>Dictyoptera</taxon>
        <taxon>Blattodea</taxon>
        <taxon>Blattoidea</taxon>
        <taxon>Termitoidae</taxon>
        <taxon>Kalotermitidae</taxon>
        <taxon>Cryptotermitinae</taxon>
        <taxon>Cryptotermes</taxon>
    </lineage>
</organism>
<dbReference type="Pfam" id="PF00723">
    <property type="entry name" value="Glyco_hydro_15"/>
    <property type="match status" value="1"/>
</dbReference>
<keyword evidence="2" id="KW-1003">Cell membrane</keyword>
<keyword evidence="2" id="KW-0636">Prenylation</keyword>
<comment type="pathway">
    <text evidence="2">Glycan biosynthesis; glycogen metabolism.</text>
</comment>
<dbReference type="InterPro" id="IPR011613">
    <property type="entry name" value="GH15-like"/>
</dbReference>
<keyword evidence="1 2" id="KW-0119">Carbohydrate metabolism</keyword>
<dbReference type="InterPro" id="IPR008734">
    <property type="entry name" value="PHK_A/B_su"/>
</dbReference>
<dbReference type="InterPro" id="IPR045583">
    <property type="entry name" value="KPBA/B_C"/>
</dbReference>
<dbReference type="Proteomes" id="UP000235965">
    <property type="component" value="Unassembled WGS sequence"/>
</dbReference>
<dbReference type="Pfam" id="PF19292">
    <property type="entry name" value="KPBB_C"/>
    <property type="match status" value="1"/>
</dbReference>
<reference evidence="5 6" key="1">
    <citation type="submission" date="2017-12" db="EMBL/GenBank/DDBJ databases">
        <title>Hemimetabolous genomes reveal molecular basis of termite eusociality.</title>
        <authorList>
            <person name="Harrison M.C."/>
            <person name="Jongepier E."/>
            <person name="Robertson H.M."/>
            <person name="Arning N."/>
            <person name="Bitard-Feildel T."/>
            <person name="Chao H."/>
            <person name="Childers C.P."/>
            <person name="Dinh H."/>
            <person name="Doddapaneni H."/>
            <person name="Dugan S."/>
            <person name="Gowin J."/>
            <person name="Greiner C."/>
            <person name="Han Y."/>
            <person name="Hu H."/>
            <person name="Hughes D.S.T."/>
            <person name="Huylmans A.-K."/>
            <person name="Kemena C."/>
            <person name="Kremer L.P.M."/>
            <person name="Lee S.L."/>
            <person name="Lopez-Ezquerra A."/>
            <person name="Mallet L."/>
            <person name="Monroy-Kuhn J.M."/>
            <person name="Moser A."/>
            <person name="Murali S.C."/>
            <person name="Muzny D.M."/>
            <person name="Otani S."/>
            <person name="Piulachs M.-D."/>
            <person name="Poelchau M."/>
            <person name="Qu J."/>
            <person name="Schaub F."/>
            <person name="Wada-Katsumata A."/>
            <person name="Worley K.C."/>
            <person name="Xie Q."/>
            <person name="Ylla G."/>
            <person name="Poulsen M."/>
            <person name="Gibbs R.A."/>
            <person name="Schal C."/>
            <person name="Richards S."/>
            <person name="Belles X."/>
            <person name="Korb J."/>
            <person name="Bornberg-Bauer E."/>
        </authorList>
    </citation>
    <scope>NUCLEOTIDE SEQUENCE [LARGE SCALE GENOMIC DNA]</scope>
    <source>
        <tissue evidence="5">Whole body</tissue>
    </source>
</reference>
<dbReference type="UniPathway" id="UPA00163"/>
<keyword evidence="2" id="KW-0449">Lipoprotein</keyword>
<keyword evidence="5" id="KW-0808">Transferase</keyword>
<evidence type="ECO:0000256" key="1">
    <source>
        <dbReference type="ARBA" id="ARBA00023277"/>
    </source>
</evidence>
<evidence type="ECO:0000313" key="5">
    <source>
        <dbReference type="EMBL" id="PNF42779.1"/>
    </source>
</evidence>
<keyword evidence="2" id="KW-0321">Glycogen metabolism</keyword>
<proteinExistence type="inferred from homology"/>
<dbReference type="GO" id="GO:0016301">
    <property type="term" value="F:kinase activity"/>
    <property type="evidence" value="ECO:0007669"/>
    <property type="project" value="UniProtKB-KW"/>
</dbReference>
<protein>
    <recommendedName>
        <fullName evidence="2">Phosphorylase b kinase regulatory subunit</fullName>
    </recommendedName>
</protein>
<keyword evidence="6" id="KW-1185">Reference proteome</keyword>
<dbReference type="OrthoDB" id="5971574at2759"/>
<dbReference type="EMBL" id="NEVH01001358">
    <property type="protein sequence ID" value="PNF42785.1"/>
    <property type="molecule type" value="Genomic_DNA"/>
</dbReference>
<feature type="domain" description="Phosphorylase b kinase regulatory subunit alpha/beta C-terminal" evidence="4">
    <location>
        <begin position="471"/>
        <end position="635"/>
    </location>
</feature>
<dbReference type="PANTHER" id="PTHR10749">
    <property type="entry name" value="PHOSPHORYLASE B KINASE REGULATORY SUBUNIT"/>
    <property type="match status" value="1"/>
</dbReference>
<comment type="caution">
    <text evidence="5">The sequence shown here is derived from an EMBL/GenBank/DDBJ whole genome shotgun (WGS) entry which is preliminary data.</text>
</comment>
<gene>
    <name evidence="5" type="ORF">B7P43_G13622</name>
</gene>
<accession>A0A2J7RPN2</accession>
<dbReference type="GO" id="GO:0005977">
    <property type="term" value="P:glycogen metabolic process"/>
    <property type="evidence" value="ECO:0007669"/>
    <property type="project" value="UniProtKB-UniPathway"/>
</dbReference>
<feature type="domain" description="GH15-like" evidence="3">
    <location>
        <begin position="12"/>
        <end position="470"/>
    </location>
</feature>
<keyword evidence="5" id="KW-0418">Kinase</keyword>
<dbReference type="PANTHER" id="PTHR10749:SF8">
    <property type="entry name" value="PHOSPHORYLASE B KINASE REGULATORY SUBUNIT BETA"/>
    <property type="match status" value="1"/>
</dbReference>
<comment type="similarity">
    <text evidence="2">Belongs to the phosphorylase b kinase regulatory chain family.</text>
</comment>
<dbReference type="GO" id="GO:0005886">
    <property type="term" value="C:plasma membrane"/>
    <property type="evidence" value="ECO:0007669"/>
    <property type="project" value="UniProtKB-SubCell"/>
</dbReference>
<name>A0A2J7RPN2_9NEOP</name>